<evidence type="ECO:0000256" key="4">
    <source>
        <dbReference type="ARBA" id="ARBA00023121"/>
    </source>
</evidence>
<dbReference type="InterPro" id="IPR014770">
    <property type="entry name" value="Munc13_1"/>
</dbReference>
<keyword evidence="2" id="KW-0813">Transport</keyword>
<evidence type="ECO:0000259" key="8">
    <source>
        <dbReference type="PROSITE" id="PS51258"/>
    </source>
</evidence>
<proteinExistence type="predicted"/>
<dbReference type="GO" id="GO:0012505">
    <property type="term" value="C:endomembrane system"/>
    <property type="evidence" value="ECO:0007669"/>
    <property type="project" value="UniProtKB-SubCell"/>
</dbReference>
<evidence type="ECO:0000256" key="7">
    <source>
        <dbReference type="SAM" id="MobiDB-lite"/>
    </source>
</evidence>
<evidence type="ECO:0000256" key="2">
    <source>
        <dbReference type="ARBA" id="ARBA00022448"/>
    </source>
</evidence>
<sequence length="499" mass="57750">MDTFARHVLRAIRDRYNKCYFVLVSHTEIMNQETASRKLEEVIHLAELCIEVLQQNEEHHSEAFSSWPDLIAEHAEIFWALFSVDMNAALEVQPHDSWDSFPLFQLLNNFLRNDSLLCNGKFHKHLQELFVPLVIRYIDLMESSIAQSIHKGFEHETWQPVKSITNSLPNVPLPKVPSLALNLPQIPSFTAPSWMMSLYESTNGSSTSEDLFWKLDALQDFIHDLHWPETEFASHLEQRLKLMASDMIEACVRRTRTAFELKLQRTSKTIDFRIPSSVCTMFNVLVDAKKQCCKLCALDGGQEFSKQWQQYHSKIDDLIEETVTEIISLLVSKFISVLEGVLSKLARYDEGTLFSSILTFTVKAASKYVEVPKPGLDLADTYISFVRQNQDILREKVNEEMYIEKLFDQWYSISVKVMCVWLADRIDIQLHVYQLKTIIKILKKTYRDFRLQGVLDTTLNNKNYQTLRSRLTTEEATVPESDRGGLQGISMKDSDDEDD</sequence>
<name>A0AAD1RTQ6_PELCU</name>
<dbReference type="Pfam" id="PF06292">
    <property type="entry name" value="MUN"/>
    <property type="match status" value="2"/>
</dbReference>
<dbReference type="GO" id="GO:0098793">
    <property type="term" value="C:presynapse"/>
    <property type="evidence" value="ECO:0007669"/>
    <property type="project" value="GOC"/>
</dbReference>
<comment type="subcellular location">
    <subcellularLocation>
        <location evidence="1">Endomembrane system</location>
    </subcellularLocation>
    <subcellularLocation>
        <location evidence="6">Synapse</location>
    </subcellularLocation>
</comment>
<dbReference type="AlphaFoldDB" id="A0AAD1RTQ6"/>
<reference evidence="9" key="1">
    <citation type="submission" date="2022-03" db="EMBL/GenBank/DDBJ databases">
        <authorList>
            <person name="Alioto T."/>
            <person name="Alioto T."/>
            <person name="Gomez Garrido J."/>
        </authorList>
    </citation>
    <scope>NUCLEOTIDE SEQUENCE</scope>
</reference>
<evidence type="ECO:0000256" key="3">
    <source>
        <dbReference type="ARBA" id="ARBA00023018"/>
    </source>
</evidence>
<keyword evidence="3" id="KW-0770">Synapse</keyword>
<dbReference type="GO" id="GO:0008289">
    <property type="term" value="F:lipid binding"/>
    <property type="evidence" value="ECO:0007669"/>
    <property type="project" value="UniProtKB-KW"/>
</dbReference>
<feature type="region of interest" description="Disordered" evidence="7">
    <location>
        <begin position="471"/>
        <end position="499"/>
    </location>
</feature>
<organism evidence="9 10">
    <name type="scientific">Pelobates cultripes</name>
    <name type="common">Western spadefoot toad</name>
    <dbReference type="NCBI Taxonomy" id="61616"/>
    <lineage>
        <taxon>Eukaryota</taxon>
        <taxon>Metazoa</taxon>
        <taxon>Chordata</taxon>
        <taxon>Craniata</taxon>
        <taxon>Vertebrata</taxon>
        <taxon>Euteleostomi</taxon>
        <taxon>Amphibia</taxon>
        <taxon>Batrachia</taxon>
        <taxon>Anura</taxon>
        <taxon>Pelobatoidea</taxon>
        <taxon>Pelobatidae</taxon>
        <taxon>Pelobates</taxon>
    </lineage>
</organism>
<evidence type="ECO:0000256" key="1">
    <source>
        <dbReference type="ARBA" id="ARBA00004308"/>
    </source>
</evidence>
<dbReference type="GO" id="GO:0045921">
    <property type="term" value="P:positive regulation of exocytosis"/>
    <property type="evidence" value="ECO:0007669"/>
    <property type="project" value="TreeGrafter"/>
</dbReference>
<dbReference type="InterPro" id="IPR033227">
    <property type="entry name" value="CAPS"/>
</dbReference>
<dbReference type="PANTHER" id="PTHR12166:SF7">
    <property type="entry name" value="CALCIUM-DEPENDENT SECRETION ACTIVATOR 2"/>
    <property type="match status" value="1"/>
</dbReference>
<dbReference type="PANTHER" id="PTHR12166">
    <property type="entry name" value="CALCIUM-DEPENDENT SECRETION ACTIVATOR"/>
    <property type="match status" value="1"/>
</dbReference>
<evidence type="ECO:0000256" key="5">
    <source>
        <dbReference type="ARBA" id="ARBA00023136"/>
    </source>
</evidence>
<keyword evidence="5" id="KW-0472">Membrane</keyword>
<dbReference type="GO" id="GO:0098978">
    <property type="term" value="C:glutamatergic synapse"/>
    <property type="evidence" value="ECO:0007669"/>
    <property type="project" value="TreeGrafter"/>
</dbReference>
<keyword evidence="10" id="KW-1185">Reference proteome</keyword>
<evidence type="ECO:0000313" key="10">
    <source>
        <dbReference type="Proteomes" id="UP001295444"/>
    </source>
</evidence>
<evidence type="ECO:0000256" key="6">
    <source>
        <dbReference type="ARBA" id="ARBA00034103"/>
    </source>
</evidence>
<keyword evidence="4" id="KW-0446">Lipid-binding</keyword>
<dbReference type="GO" id="GO:0016079">
    <property type="term" value="P:synaptic vesicle exocytosis"/>
    <property type="evidence" value="ECO:0007669"/>
    <property type="project" value="InterPro"/>
</dbReference>
<dbReference type="SMART" id="SM01145">
    <property type="entry name" value="DUF1041"/>
    <property type="match status" value="1"/>
</dbReference>
<protein>
    <submittedName>
        <fullName evidence="9">Calcium-dependent secretion activator 2 isoform X2</fullName>
    </submittedName>
</protein>
<accession>A0AAD1RTQ6</accession>
<dbReference type="InterPro" id="IPR010439">
    <property type="entry name" value="MUN_dom"/>
</dbReference>
<feature type="domain" description="MHD1" evidence="8">
    <location>
        <begin position="84"/>
        <end position="255"/>
    </location>
</feature>
<dbReference type="GO" id="GO:1990504">
    <property type="term" value="P:dense core granule exocytosis"/>
    <property type="evidence" value="ECO:0007669"/>
    <property type="project" value="InterPro"/>
</dbReference>
<dbReference type="EMBL" id="OW240914">
    <property type="protein sequence ID" value="CAH2278158.1"/>
    <property type="molecule type" value="Genomic_DNA"/>
</dbReference>
<gene>
    <name evidence="9" type="ORF">PECUL_23A062132</name>
</gene>
<dbReference type="Gene3D" id="1.10.357.50">
    <property type="match status" value="1"/>
</dbReference>
<evidence type="ECO:0000313" key="9">
    <source>
        <dbReference type="EMBL" id="CAH2278158.1"/>
    </source>
</evidence>
<dbReference type="Proteomes" id="UP001295444">
    <property type="component" value="Chromosome 03"/>
</dbReference>
<dbReference type="PROSITE" id="PS51258">
    <property type="entry name" value="MHD1"/>
    <property type="match status" value="1"/>
</dbReference>